<dbReference type="Proteomes" id="UP001556170">
    <property type="component" value="Unassembled WGS sequence"/>
</dbReference>
<protein>
    <recommendedName>
        <fullName evidence="3">Lipoprotein</fullName>
    </recommendedName>
</protein>
<gene>
    <name evidence="1" type="ORF">ABQJ56_15245</name>
</gene>
<sequence length="168" mass="18301">MDDLKAFVGNNRLLDSKTGDLDDSGRPGALLVLDPLAEGFGKLGEGPSRTVLLLVRNASGQLEKAAQNAKMVPCAQCGGIAGDPYSYAQVSKGQFTVVTEGGSREHWSNEYTFAYAPTQKDWQLHEVKREVTDQETGKHKALDLTPKDFGTMRFQDFDPATLPEVTLP</sequence>
<evidence type="ECO:0000313" key="2">
    <source>
        <dbReference type="Proteomes" id="UP001556170"/>
    </source>
</evidence>
<proteinExistence type="predicted"/>
<comment type="caution">
    <text evidence="1">The sequence shown here is derived from an EMBL/GenBank/DDBJ whole genome shotgun (WGS) entry which is preliminary data.</text>
</comment>
<reference evidence="1 2" key="1">
    <citation type="submission" date="2024-06" db="EMBL/GenBank/DDBJ databases">
        <authorList>
            <person name="Woo H."/>
        </authorList>
    </citation>
    <scope>NUCLEOTIDE SEQUENCE [LARGE SCALE GENOMIC DNA]</scope>
    <source>
        <strain evidence="1 2">S2-g</strain>
    </source>
</reference>
<name>A0ABV3QSX6_9GAMM</name>
<dbReference type="RefSeq" id="WP_367845875.1">
    <property type="nucleotide sequence ID" value="NZ_JBFOHL010000016.1"/>
</dbReference>
<keyword evidence="2" id="KW-1185">Reference proteome</keyword>
<accession>A0ABV3QSX6</accession>
<organism evidence="1 2">
    <name type="scientific">Rhodanobacter geophilus</name>
    <dbReference type="NCBI Taxonomy" id="3162488"/>
    <lineage>
        <taxon>Bacteria</taxon>
        <taxon>Pseudomonadati</taxon>
        <taxon>Pseudomonadota</taxon>
        <taxon>Gammaproteobacteria</taxon>
        <taxon>Lysobacterales</taxon>
        <taxon>Rhodanobacteraceae</taxon>
        <taxon>Rhodanobacter</taxon>
    </lineage>
</organism>
<evidence type="ECO:0008006" key="3">
    <source>
        <dbReference type="Google" id="ProtNLM"/>
    </source>
</evidence>
<dbReference type="EMBL" id="JBFOHL010000016">
    <property type="protein sequence ID" value="MEW9625584.1"/>
    <property type="molecule type" value="Genomic_DNA"/>
</dbReference>
<evidence type="ECO:0000313" key="1">
    <source>
        <dbReference type="EMBL" id="MEW9625584.1"/>
    </source>
</evidence>